<evidence type="ECO:0000256" key="2">
    <source>
        <dbReference type="ARBA" id="ARBA00006840"/>
    </source>
</evidence>
<dbReference type="GO" id="GO:0016020">
    <property type="term" value="C:membrane"/>
    <property type="evidence" value="ECO:0007669"/>
    <property type="project" value="UniProtKB-SubCell"/>
</dbReference>
<comment type="subcellular location">
    <subcellularLocation>
        <location evidence="1">Membrane</location>
        <topology evidence="1">Multi-pass membrane protein</topology>
    </subcellularLocation>
</comment>
<accession>A0ABC8V6V8</accession>
<evidence type="ECO:0000313" key="7">
    <source>
        <dbReference type="EMBL" id="CAL4885148.1"/>
    </source>
</evidence>
<dbReference type="EMBL" id="OZ075111">
    <property type="protein sequence ID" value="CAL4885148.1"/>
    <property type="molecule type" value="Genomic_DNA"/>
</dbReference>
<keyword evidence="8" id="KW-1185">Reference proteome</keyword>
<dbReference type="Pfam" id="PF00335">
    <property type="entry name" value="Tetraspanin"/>
    <property type="match status" value="1"/>
</dbReference>
<reference evidence="7" key="1">
    <citation type="submission" date="2024-10" db="EMBL/GenBank/DDBJ databases">
        <authorList>
            <person name="Ryan C."/>
        </authorList>
    </citation>
    <scope>NUCLEOTIDE SEQUENCE [LARGE SCALE GENOMIC DNA]</scope>
</reference>
<dbReference type="PANTHER" id="PTHR32191">
    <property type="entry name" value="TETRASPANIN-8-RELATED"/>
    <property type="match status" value="1"/>
</dbReference>
<dbReference type="InterPro" id="IPR018499">
    <property type="entry name" value="Tetraspanin/Peripherin"/>
</dbReference>
<dbReference type="AlphaFoldDB" id="A0ABC8V6V8"/>
<dbReference type="InterPro" id="IPR044991">
    <property type="entry name" value="TET_plant"/>
</dbReference>
<feature type="transmembrane region" description="Helical" evidence="6">
    <location>
        <begin position="241"/>
        <end position="260"/>
    </location>
</feature>
<comment type="similarity">
    <text evidence="2">Belongs to the tetraspanin (TM4SF) family.</text>
</comment>
<name>A0ABC8V6V8_9POAL</name>
<evidence type="ECO:0000313" key="8">
    <source>
        <dbReference type="Proteomes" id="UP001497457"/>
    </source>
</evidence>
<evidence type="ECO:0000256" key="5">
    <source>
        <dbReference type="ARBA" id="ARBA00023136"/>
    </source>
</evidence>
<feature type="transmembrane region" description="Helical" evidence="6">
    <location>
        <begin position="44"/>
        <end position="64"/>
    </location>
</feature>
<feature type="transmembrane region" description="Helical" evidence="6">
    <location>
        <begin position="70"/>
        <end position="96"/>
    </location>
</feature>
<proteinExistence type="inferred from homology"/>
<sequence>MVSLSNGVLAALNFVSLLVSVALIGAGAYVLAQPATECQRMVRVPAMALGAGLLLLSVMAIAGACCRTTPLLWAYVVAMFLIITGMFVATAFAFAVTNRGAAAAVSAAGYGGYRVGDYSDWLQDRVREYDTWRRIQSCIADAGVCRGGEGGGWWVAGVQDGINAGELYQRYLPLVQSGCCKPPAYCGFERVNATSWAASGGSTAADAVDCRAWSNDPGVLCFRCEACKSAVVGSAIHHWKAVAVLNVVVLVLLSISYSLGCCAIRNNHNRRYYY</sequence>
<feature type="transmembrane region" description="Helical" evidence="6">
    <location>
        <begin position="12"/>
        <end position="32"/>
    </location>
</feature>
<evidence type="ECO:0000256" key="6">
    <source>
        <dbReference type="SAM" id="Phobius"/>
    </source>
</evidence>
<gene>
    <name evidence="7" type="ORF">URODEC1_LOCUS337</name>
</gene>
<keyword evidence="5 6" id="KW-0472">Membrane</keyword>
<evidence type="ECO:0000256" key="1">
    <source>
        <dbReference type="ARBA" id="ARBA00004141"/>
    </source>
</evidence>
<dbReference type="Proteomes" id="UP001497457">
    <property type="component" value="Chromosome 1b"/>
</dbReference>
<organism evidence="7 8">
    <name type="scientific">Urochloa decumbens</name>
    <dbReference type="NCBI Taxonomy" id="240449"/>
    <lineage>
        <taxon>Eukaryota</taxon>
        <taxon>Viridiplantae</taxon>
        <taxon>Streptophyta</taxon>
        <taxon>Embryophyta</taxon>
        <taxon>Tracheophyta</taxon>
        <taxon>Spermatophyta</taxon>
        <taxon>Magnoliopsida</taxon>
        <taxon>Liliopsida</taxon>
        <taxon>Poales</taxon>
        <taxon>Poaceae</taxon>
        <taxon>PACMAD clade</taxon>
        <taxon>Panicoideae</taxon>
        <taxon>Panicodae</taxon>
        <taxon>Paniceae</taxon>
        <taxon>Melinidinae</taxon>
        <taxon>Urochloa</taxon>
    </lineage>
</organism>
<evidence type="ECO:0000256" key="4">
    <source>
        <dbReference type="ARBA" id="ARBA00022989"/>
    </source>
</evidence>
<keyword evidence="4 6" id="KW-1133">Transmembrane helix</keyword>
<keyword evidence="3 6" id="KW-0812">Transmembrane</keyword>
<protein>
    <submittedName>
        <fullName evidence="7">Uncharacterized protein</fullName>
    </submittedName>
</protein>
<evidence type="ECO:0000256" key="3">
    <source>
        <dbReference type="ARBA" id="ARBA00022692"/>
    </source>
</evidence>